<keyword evidence="3" id="KW-0342">GTP-binding</keyword>
<sequence>VETQTPSSSEIRIVLFGKTGTGKSASGNAILGRKEFVTKTSSKSKTKKCVKRPGEVAGRRVAVVDTPGLYDTKMSEEEVKREIAKCISFSTPGPHAFLLVLQLGRFTEEEKKAVEIIKMIFGGEATNHIIILFTHGDDLEEGETIEEYVDEAEGDLEKLLMECGFRYHAFNNREKNDRTQVTKLIEKIEALVTANNNTFYTNHEAGAIEGVETQTPSSSEIRIVLFGRTGTGKSASGNTILGRKEFESTVRSKSETKECVKRTGEVAGRRVVVVDTLGFCDTEMSQKEVILDAAQCITASAPGPHAFLLVIQLGRFTEEENKAVEIIKMIFGGEATDYMIILFTRVDDLEEGETIEKYVDEAEGDLEKLLMECGFRNHAFNNREKNDHTQVTKLIEKIEAMVTANNNPFYTNDMLQQVNKKIEERVIQIMKKKKKQIDLEIEELKQKNQKELQERMRQIEEEIQDEEERETRKTALLLEYKEKQQREYTAALTRYKQRAREEAENPNSVLQCLIRLVKEIWDRIIAAVRSAAAAVVGGAAAVRGTIAAERQCTIL</sequence>
<proteinExistence type="inferred from homology"/>
<name>A0ABS2Y7F4_POLSP</name>
<dbReference type="Proteomes" id="UP001166093">
    <property type="component" value="Unassembled WGS sequence"/>
</dbReference>
<evidence type="ECO:0000256" key="4">
    <source>
        <dbReference type="SAM" id="Coils"/>
    </source>
</evidence>
<dbReference type="InterPro" id="IPR045058">
    <property type="entry name" value="GIMA/IAN/Toc"/>
</dbReference>
<evidence type="ECO:0000256" key="2">
    <source>
        <dbReference type="ARBA" id="ARBA00022741"/>
    </source>
</evidence>
<dbReference type="CDD" id="cd01852">
    <property type="entry name" value="AIG1"/>
    <property type="match status" value="2"/>
</dbReference>
<keyword evidence="7" id="KW-1185">Reference proteome</keyword>
<keyword evidence="2" id="KW-0547">Nucleotide-binding</keyword>
<feature type="non-terminal residue" evidence="6">
    <location>
        <position position="555"/>
    </location>
</feature>
<dbReference type="SUPFAM" id="SSF52540">
    <property type="entry name" value="P-loop containing nucleoside triphosphate hydrolases"/>
    <property type="match status" value="2"/>
</dbReference>
<dbReference type="PROSITE" id="PS51720">
    <property type="entry name" value="G_AIG1"/>
    <property type="match status" value="2"/>
</dbReference>
<dbReference type="Gene3D" id="3.40.50.300">
    <property type="entry name" value="P-loop containing nucleotide triphosphate hydrolases"/>
    <property type="match status" value="2"/>
</dbReference>
<dbReference type="Pfam" id="PF04548">
    <property type="entry name" value="AIG1"/>
    <property type="match status" value="2"/>
</dbReference>
<feature type="non-terminal residue" evidence="6">
    <location>
        <position position="1"/>
    </location>
</feature>
<evidence type="ECO:0000256" key="3">
    <source>
        <dbReference type="ARBA" id="ARBA00023134"/>
    </source>
</evidence>
<evidence type="ECO:0000313" key="6">
    <source>
        <dbReference type="EMBL" id="MBN3282090.1"/>
    </source>
</evidence>
<feature type="domain" description="AIG1-type G" evidence="5">
    <location>
        <begin position="218"/>
        <end position="419"/>
    </location>
</feature>
<feature type="coiled-coil region" evidence="4">
    <location>
        <begin position="427"/>
        <end position="476"/>
    </location>
</feature>
<gene>
    <name evidence="6" type="primary">Gimap8</name>
    <name evidence="6" type="ORF">GTO93_0005327</name>
</gene>
<dbReference type="EMBL" id="JAAWVQ010114535">
    <property type="protein sequence ID" value="MBN3282090.1"/>
    <property type="molecule type" value="Genomic_DNA"/>
</dbReference>
<organism evidence="6 7">
    <name type="scientific">Polyodon spathula</name>
    <name type="common">North American paddlefish</name>
    <name type="synonym">Squalus spathula</name>
    <dbReference type="NCBI Taxonomy" id="7913"/>
    <lineage>
        <taxon>Eukaryota</taxon>
        <taxon>Metazoa</taxon>
        <taxon>Chordata</taxon>
        <taxon>Craniata</taxon>
        <taxon>Vertebrata</taxon>
        <taxon>Euteleostomi</taxon>
        <taxon>Actinopterygii</taxon>
        <taxon>Chondrostei</taxon>
        <taxon>Acipenseriformes</taxon>
        <taxon>Polyodontidae</taxon>
        <taxon>Polyodon</taxon>
    </lineage>
</organism>
<evidence type="ECO:0000256" key="1">
    <source>
        <dbReference type="ARBA" id="ARBA00008535"/>
    </source>
</evidence>
<accession>A0ABS2Y7F4</accession>
<comment type="caution">
    <text evidence="6">The sequence shown here is derived from an EMBL/GenBank/DDBJ whole genome shotgun (WGS) entry which is preliminary data.</text>
</comment>
<dbReference type="PANTHER" id="PTHR10903:SF170">
    <property type="entry name" value="GTPASE IMAP FAMILY MEMBER 7"/>
    <property type="match status" value="1"/>
</dbReference>
<dbReference type="InterPro" id="IPR027417">
    <property type="entry name" value="P-loop_NTPase"/>
</dbReference>
<protein>
    <submittedName>
        <fullName evidence="6">GIMA8 GTPase</fullName>
    </submittedName>
</protein>
<dbReference type="InterPro" id="IPR006703">
    <property type="entry name" value="G_AIG1"/>
</dbReference>
<keyword evidence="4" id="KW-0175">Coiled coil</keyword>
<dbReference type="PANTHER" id="PTHR10903">
    <property type="entry name" value="GTPASE, IMAP FAMILY MEMBER-RELATED"/>
    <property type="match status" value="1"/>
</dbReference>
<comment type="similarity">
    <text evidence="1">Belongs to the TRAFAC class TrmE-Era-EngA-EngB-Septin-like GTPase superfamily. AIG1/Toc34/Toc159-like paraseptin GTPase family. IAN subfamily.</text>
</comment>
<feature type="domain" description="AIG1-type G" evidence="5">
    <location>
        <begin position="8"/>
        <end position="209"/>
    </location>
</feature>
<evidence type="ECO:0000313" key="7">
    <source>
        <dbReference type="Proteomes" id="UP001166093"/>
    </source>
</evidence>
<reference evidence="6" key="1">
    <citation type="journal article" date="2021" name="Cell">
        <title>Tracing the genetic footprints of vertebrate landing in non-teleost ray-finned fishes.</title>
        <authorList>
            <person name="Bi X."/>
            <person name="Wang K."/>
            <person name="Yang L."/>
            <person name="Pan H."/>
            <person name="Jiang H."/>
            <person name="Wei Q."/>
            <person name="Fang M."/>
            <person name="Yu H."/>
            <person name="Zhu C."/>
            <person name="Cai Y."/>
            <person name="He Y."/>
            <person name="Gan X."/>
            <person name="Zeng H."/>
            <person name="Yu D."/>
            <person name="Zhu Y."/>
            <person name="Jiang H."/>
            <person name="Qiu Q."/>
            <person name="Yang H."/>
            <person name="Zhang Y.E."/>
            <person name="Wang W."/>
            <person name="Zhu M."/>
            <person name="He S."/>
            <person name="Zhang G."/>
        </authorList>
    </citation>
    <scope>NUCLEOTIDE SEQUENCE</scope>
    <source>
        <strain evidence="6">Pddl_001</strain>
    </source>
</reference>
<evidence type="ECO:0000259" key="5">
    <source>
        <dbReference type="PROSITE" id="PS51720"/>
    </source>
</evidence>